<dbReference type="GO" id="GO:0005886">
    <property type="term" value="C:plasma membrane"/>
    <property type="evidence" value="ECO:0007669"/>
    <property type="project" value="TreeGrafter"/>
</dbReference>
<name>A0A8T0D2K5_9TREM</name>
<gene>
    <name evidence="9" type="ORF">P879_06161</name>
</gene>
<dbReference type="InterPro" id="IPR057089">
    <property type="entry name" value="C2_TIP"/>
</dbReference>
<evidence type="ECO:0000256" key="5">
    <source>
        <dbReference type="ARBA" id="ARBA00023136"/>
    </source>
</evidence>
<comment type="subcellular location">
    <subcellularLocation>
        <location evidence="1">Membrane</location>
        <topology evidence="1">Single-pass type I membrane protein</topology>
    </subcellularLocation>
</comment>
<proteinExistence type="inferred from homology"/>
<feature type="transmembrane region" description="Helical" evidence="7">
    <location>
        <begin position="341"/>
        <end position="361"/>
    </location>
</feature>
<dbReference type="SMART" id="SM00164">
    <property type="entry name" value="TBC"/>
    <property type="match status" value="1"/>
</dbReference>
<evidence type="ECO:0000256" key="6">
    <source>
        <dbReference type="ARBA" id="ARBA00023180"/>
    </source>
</evidence>
<evidence type="ECO:0000256" key="3">
    <source>
        <dbReference type="ARBA" id="ARBA00022692"/>
    </source>
</evidence>
<accession>A0A8T0D2K5</accession>
<evidence type="ECO:0000259" key="8">
    <source>
        <dbReference type="PROSITE" id="PS50086"/>
    </source>
</evidence>
<evidence type="ECO:0000256" key="4">
    <source>
        <dbReference type="ARBA" id="ARBA00022989"/>
    </source>
</evidence>
<protein>
    <recommendedName>
        <fullName evidence="8">Rab-GAP TBC domain-containing protein</fullName>
    </recommendedName>
</protein>
<feature type="transmembrane region" description="Helical" evidence="7">
    <location>
        <begin position="949"/>
        <end position="973"/>
    </location>
</feature>
<feature type="transmembrane region" description="Helical" evidence="7">
    <location>
        <begin position="315"/>
        <end position="334"/>
    </location>
</feature>
<dbReference type="InterPro" id="IPR024881">
    <property type="entry name" value="Tip"/>
</dbReference>
<organism evidence="9 10">
    <name type="scientific">Paragonimus westermani</name>
    <dbReference type="NCBI Taxonomy" id="34504"/>
    <lineage>
        <taxon>Eukaryota</taxon>
        <taxon>Metazoa</taxon>
        <taxon>Spiralia</taxon>
        <taxon>Lophotrochozoa</taxon>
        <taxon>Platyhelminthes</taxon>
        <taxon>Trematoda</taxon>
        <taxon>Digenea</taxon>
        <taxon>Plagiorchiida</taxon>
        <taxon>Troglotremata</taxon>
        <taxon>Troglotrematidae</taxon>
        <taxon>Paragonimus</taxon>
    </lineage>
</organism>
<keyword evidence="5 7" id="KW-0472">Membrane</keyword>
<dbReference type="EMBL" id="JTDF01021263">
    <property type="protein sequence ID" value="KAF8562075.1"/>
    <property type="molecule type" value="Genomic_DNA"/>
</dbReference>
<comment type="caution">
    <text evidence="9">The sequence shown here is derived from an EMBL/GenBank/DDBJ whole genome shotgun (WGS) entry which is preliminary data.</text>
</comment>
<dbReference type="SUPFAM" id="SSF47923">
    <property type="entry name" value="Ypt/Rab-GAP domain of gyp1p"/>
    <property type="match status" value="2"/>
</dbReference>
<dbReference type="Pfam" id="PF00566">
    <property type="entry name" value="RabGAP-TBC"/>
    <property type="match status" value="1"/>
</dbReference>
<dbReference type="PANTHER" id="PTHR13412:SF0">
    <property type="entry name" value="T-CELL IMMUNOMODULATORY PROTEIN"/>
    <property type="match status" value="1"/>
</dbReference>
<reference evidence="9 10" key="1">
    <citation type="submission" date="2019-07" db="EMBL/GenBank/DDBJ databases">
        <title>Annotation for the trematode Paragonimus westermani.</title>
        <authorList>
            <person name="Choi Y.-J."/>
        </authorList>
    </citation>
    <scope>NUCLEOTIDE SEQUENCE [LARGE SCALE GENOMIC DNA]</scope>
    <source>
        <strain evidence="9">180907_Pwestermani</strain>
    </source>
</reference>
<dbReference type="SUPFAM" id="SSF69318">
    <property type="entry name" value="Integrin alpha N-terminal domain"/>
    <property type="match status" value="1"/>
</dbReference>
<dbReference type="Gene3D" id="1.10.8.1310">
    <property type="match status" value="1"/>
</dbReference>
<evidence type="ECO:0000313" key="10">
    <source>
        <dbReference type="Proteomes" id="UP000699462"/>
    </source>
</evidence>
<dbReference type="InterPro" id="IPR028994">
    <property type="entry name" value="Integrin_alpha_N"/>
</dbReference>
<keyword evidence="10" id="KW-1185">Reference proteome</keyword>
<dbReference type="InterPro" id="IPR035969">
    <property type="entry name" value="Rab-GAP_TBC_sf"/>
</dbReference>
<dbReference type="AlphaFoldDB" id="A0A8T0D2K5"/>
<sequence length="994" mass="109982">MDCNEVKAYKRSQIFESLENGCDVRYLREFCITTFGLMDNEIRRRVWPIITGVESKSEVCYSEDVLTTHHSYHQVELDVNRLDSLLPPDLDSAEKDEIRAVMMRLTVSLLLDNPHLHYYQGFHDICYIFLSVLGENEARSVLNKILPQRFSLFMEASMDSTVDYMQLIFALLGYLRPTLTENLEQVGLGPHFALAWIVTWFAHVLQEMDDVRRLFDLFLATDPLMLIYLSVAIIIRSDEEVQSTTADFGMLHHTLLRLPKKHPVEELVRNSVRLYSTVPPDLLLTLGKQRQALSDSKNVRHKKQMTSGHRSNVKWYFGAIFIAALAYVVYWWRITFKEASGVAYVILFNQMRLLLFSLWIWNCLHCITFSASQSGPSSPTGPSGSTFSTACTWPGYQLAAFADLNADRQMDVVLVSADGTQLYASVAPSSQSTFALAQRSISRTLPNPSLLLSPGLNEPIRSVAAADFNGDSVVDLLILTSSNGPYTAFIAYGETGSKRGSFALDKSKPVGTFTSQPLVCDLNSDAIADLYGETSATQHMIIYGGNVSSIVNVPYNGPKWSSLGYSAFGDVDGDTIPDVLILVEQGGQPKLQLIRRDVSSIPGLPDLSKAELIDLPRQLEAATKPTLGLFSLGDYDSDGKIELLLPACTTSGCRDGSHIFMYDFELTEWTSIDIIWEPKGAHPSYSWSLAETPVTTGLTVSSVVGPTVGDFDLDGRPDVGVGLAYWSGSSSPTGSVPAVLLNEGVQSSTDRLQFRAFLLSGASLPEGNAHVRQLAFFDHREKASHWFGTLDIFVMSLNEALDKPTVSLFLQQLVNDFYFIKVTVLNGLCSGPQKCPDNRFPYGLPVPGLSSSFITEGASGAKHVGAGLIGVQSCCSALQLPSIVFGLGPFANYVDRLNVAIPPVSRKSRLFAIPALVPNSEVFVNPYPHDNPNGWTARLFLQPLYNMKVLYIAITLICVCVVLIAIITILHCLELREDRLEKQREAQRFHFDAM</sequence>
<evidence type="ECO:0000256" key="7">
    <source>
        <dbReference type="SAM" id="Phobius"/>
    </source>
</evidence>
<dbReference type="OrthoDB" id="206700at2759"/>
<dbReference type="PANTHER" id="PTHR13412">
    <property type="entry name" value="T-CELL IMMUNOMODULATORY PROTEIN HOMOLOG"/>
    <property type="match status" value="1"/>
</dbReference>
<evidence type="ECO:0000256" key="1">
    <source>
        <dbReference type="ARBA" id="ARBA00004479"/>
    </source>
</evidence>
<dbReference type="Gene3D" id="2.130.10.130">
    <property type="entry name" value="Integrin alpha, N-terminal"/>
    <property type="match status" value="1"/>
</dbReference>
<dbReference type="Proteomes" id="UP000699462">
    <property type="component" value="Unassembled WGS sequence"/>
</dbReference>
<dbReference type="InterPro" id="IPR000195">
    <property type="entry name" value="Rab-GAP-TBC_dom"/>
</dbReference>
<evidence type="ECO:0000256" key="2">
    <source>
        <dbReference type="ARBA" id="ARBA00006496"/>
    </source>
</evidence>
<keyword evidence="4 7" id="KW-1133">Transmembrane helix</keyword>
<dbReference type="Gene3D" id="1.10.472.80">
    <property type="entry name" value="Ypt/Rab-GAP domain of gyp1p, domain 3"/>
    <property type="match status" value="1"/>
</dbReference>
<evidence type="ECO:0000313" key="9">
    <source>
        <dbReference type="EMBL" id="KAF8562075.1"/>
    </source>
</evidence>
<keyword evidence="6" id="KW-0325">Glycoprotein</keyword>
<dbReference type="Pfam" id="PF23122">
    <property type="entry name" value="C2_ITFG1"/>
    <property type="match status" value="1"/>
</dbReference>
<dbReference type="PROSITE" id="PS50086">
    <property type="entry name" value="TBC_RABGAP"/>
    <property type="match status" value="1"/>
</dbReference>
<keyword evidence="3 7" id="KW-0812">Transmembrane</keyword>
<comment type="similarity">
    <text evidence="2">Belongs to the TIP family.</text>
</comment>
<feature type="domain" description="Rab-GAP TBC" evidence="8">
    <location>
        <begin position="37"/>
        <end position="222"/>
    </location>
</feature>